<evidence type="ECO:0000313" key="1">
    <source>
        <dbReference type="EMBL" id="CCC50127.1"/>
    </source>
</evidence>
<name>G0TZU9_TRYVY</name>
<gene>
    <name evidence="1" type="ORF">TVY486_0807340</name>
</gene>
<proteinExistence type="predicted"/>
<protein>
    <submittedName>
        <fullName evidence="1">Uncharacterized protein</fullName>
    </submittedName>
</protein>
<dbReference type="AlphaFoldDB" id="G0TZU9"/>
<reference evidence="1" key="1">
    <citation type="journal article" date="2012" name="Proc. Natl. Acad. Sci. U.S.A.">
        <title>Antigenic diversity is generated by distinct evolutionary mechanisms in African trypanosome species.</title>
        <authorList>
            <person name="Jackson A.P."/>
            <person name="Berry A."/>
            <person name="Aslett M."/>
            <person name="Allison H.C."/>
            <person name="Burton P."/>
            <person name="Vavrova-Anderson J."/>
            <person name="Brown R."/>
            <person name="Browne H."/>
            <person name="Corton N."/>
            <person name="Hauser H."/>
            <person name="Gamble J."/>
            <person name="Gilderthorp R."/>
            <person name="Marcello L."/>
            <person name="McQuillan J."/>
            <person name="Otto T.D."/>
            <person name="Quail M.A."/>
            <person name="Sanders M.J."/>
            <person name="van Tonder A."/>
            <person name="Ginger M.L."/>
            <person name="Field M.C."/>
            <person name="Barry J.D."/>
            <person name="Hertz-Fowler C."/>
            <person name="Berriman M."/>
        </authorList>
    </citation>
    <scope>NUCLEOTIDE SEQUENCE</scope>
    <source>
        <strain evidence="1">Y486</strain>
    </source>
</reference>
<dbReference type="VEuPathDB" id="TriTrypDB:TvY486_0807340"/>
<dbReference type="EMBL" id="HE573024">
    <property type="protein sequence ID" value="CCC50127.1"/>
    <property type="molecule type" value="Genomic_DNA"/>
</dbReference>
<accession>G0TZU9</accession>
<organism evidence="1">
    <name type="scientific">Trypanosoma vivax (strain Y486)</name>
    <dbReference type="NCBI Taxonomy" id="1055687"/>
    <lineage>
        <taxon>Eukaryota</taxon>
        <taxon>Discoba</taxon>
        <taxon>Euglenozoa</taxon>
        <taxon>Kinetoplastea</taxon>
        <taxon>Metakinetoplastina</taxon>
        <taxon>Trypanosomatida</taxon>
        <taxon>Trypanosomatidae</taxon>
        <taxon>Trypanosoma</taxon>
        <taxon>Duttonella</taxon>
    </lineage>
</organism>
<sequence>MHCAVAAVYILRGITIRATEIAAVRAPLHLPPSPRHATDCKFPRPNCQYQGNQFLVGSNLLRRGNSVCFKMPLSVIACCVSGSFSAPLTSTDPFHNVLACASFVFICLPRHVR</sequence>